<accession>A0A7D9HDE7</accession>
<feature type="region of interest" description="Disordered" evidence="1">
    <location>
        <begin position="170"/>
        <end position="206"/>
    </location>
</feature>
<dbReference type="Proteomes" id="UP001152795">
    <property type="component" value="Unassembled WGS sequence"/>
</dbReference>
<keyword evidence="3" id="KW-1185">Reference proteome</keyword>
<comment type="caution">
    <text evidence="2">The sequence shown here is derived from an EMBL/GenBank/DDBJ whole genome shotgun (WGS) entry which is preliminary data.</text>
</comment>
<gene>
    <name evidence="2" type="ORF">PACLA_8A054463</name>
</gene>
<evidence type="ECO:0000313" key="3">
    <source>
        <dbReference type="Proteomes" id="UP001152795"/>
    </source>
</evidence>
<organism evidence="2 3">
    <name type="scientific">Paramuricea clavata</name>
    <name type="common">Red gorgonian</name>
    <name type="synonym">Violescent sea-whip</name>
    <dbReference type="NCBI Taxonomy" id="317549"/>
    <lineage>
        <taxon>Eukaryota</taxon>
        <taxon>Metazoa</taxon>
        <taxon>Cnidaria</taxon>
        <taxon>Anthozoa</taxon>
        <taxon>Octocorallia</taxon>
        <taxon>Malacalcyonacea</taxon>
        <taxon>Plexauridae</taxon>
        <taxon>Paramuricea</taxon>
    </lineage>
</organism>
<proteinExistence type="predicted"/>
<reference evidence="2" key="1">
    <citation type="submission" date="2020-04" db="EMBL/GenBank/DDBJ databases">
        <authorList>
            <person name="Alioto T."/>
            <person name="Alioto T."/>
            <person name="Gomez Garrido J."/>
        </authorList>
    </citation>
    <scope>NUCLEOTIDE SEQUENCE</scope>
    <source>
        <strain evidence="2">A484AB</strain>
    </source>
</reference>
<dbReference type="AlphaFoldDB" id="A0A7D9HDE7"/>
<dbReference type="EMBL" id="CACRXK020000331">
    <property type="protein sequence ID" value="CAB3980863.1"/>
    <property type="molecule type" value="Genomic_DNA"/>
</dbReference>
<protein>
    <submittedName>
        <fullName evidence="2">Uncharacterized protein</fullName>
    </submittedName>
</protein>
<dbReference type="OrthoDB" id="10060618at2759"/>
<feature type="region of interest" description="Disordered" evidence="1">
    <location>
        <begin position="1"/>
        <end position="27"/>
    </location>
</feature>
<feature type="compositionally biased region" description="Basic and acidic residues" evidence="1">
    <location>
        <begin position="1"/>
        <end position="20"/>
    </location>
</feature>
<name>A0A7D9HDE7_PARCT</name>
<evidence type="ECO:0000313" key="2">
    <source>
        <dbReference type="EMBL" id="CAB3980863.1"/>
    </source>
</evidence>
<sequence>MGTHLRELRQKHNKLKDGKSVKGSKHRVTDKAMDKLQTYYGNAIRANVKPGKLSAEEQKSQIAVMQKAIMAVLYHTCELSDETERHKYCPEGADSWCSYKRQGTLKRKDHHLDAVFLDFLLPEITRLKLQSIAPKHRYKGPKVVEMAVMSAITHFNSGASSSHDVMRAASIPPAEFTSEGNAKKDKSRISRSIQKASMRKKKEEGR</sequence>
<evidence type="ECO:0000256" key="1">
    <source>
        <dbReference type="SAM" id="MobiDB-lite"/>
    </source>
</evidence>